<evidence type="ECO:0000256" key="3">
    <source>
        <dbReference type="ARBA" id="ARBA00022771"/>
    </source>
</evidence>
<dbReference type="GO" id="GO:0008270">
    <property type="term" value="F:zinc ion binding"/>
    <property type="evidence" value="ECO:0007669"/>
    <property type="project" value="UniProtKB-KW"/>
</dbReference>
<dbReference type="Proteomes" id="UP000663419">
    <property type="component" value="Chromosome 2"/>
</dbReference>
<dbReference type="Pfam" id="PF14608">
    <property type="entry name" value="zf-CCCH_2"/>
    <property type="match status" value="2"/>
</dbReference>
<evidence type="ECO:0000313" key="9">
    <source>
        <dbReference type="EMBL" id="QSS52193.1"/>
    </source>
</evidence>
<evidence type="ECO:0000259" key="7">
    <source>
        <dbReference type="PROSITE" id="PS50103"/>
    </source>
</evidence>
<feature type="compositionally biased region" description="Polar residues" evidence="6">
    <location>
        <begin position="491"/>
        <end position="506"/>
    </location>
</feature>
<dbReference type="InterPro" id="IPR036855">
    <property type="entry name" value="Znf_CCCH_sf"/>
</dbReference>
<dbReference type="InterPro" id="IPR036063">
    <property type="entry name" value="Smr_dom_sf"/>
</dbReference>
<dbReference type="InterPro" id="IPR013899">
    <property type="entry name" value="DUF1771"/>
</dbReference>
<dbReference type="Pfam" id="PF01713">
    <property type="entry name" value="Smr"/>
    <property type="match status" value="1"/>
</dbReference>
<feature type="compositionally biased region" description="Basic and acidic residues" evidence="6">
    <location>
        <begin position="738"/>
        <end position="748"/>
    </location>
</feature>
<feature type="domain" description="C3H1-type" evidence="7">
    <location>
        <begin position="301"/>
        <end position="323"/>
    </location>
</feature>
<dbReference type="Gene3D" id="4.10.1000.10">
    <property type="entry name" value="Zinc finger, CCCH-type"/>
    <property type="match status" value="1"/>
</dbReference>
<keyword evidence="2" id="KW-0677">Repeat</keyword>
<dbReference type="VEuPathDB" id="FungiDB:I7I53_07743"/>
<dbReference type="InterPro" id="IPR045124">
    <property type="entry name" value="Su(sable)-like"/>
</dbReference>
<feature type="domain" description="C3H1-type" evidence="7">
    <location>
        <begin position="271"/>
        <end position="298"/>
    </location>
</feature>
<dbReference type="PROSITE" id="PS50828">
    <property type="entry name" value="SMR"/>
    <property type="match status" value="1"/>
</dbReference>
<protein>
    <submittedName>
        <fullName evidence="9">CCCH zinc finger and SMR domain-containing protein</fullName>
    </submittedName>
</protein>
<dbReference type="AlphaFoldDB" id="A0A8A1LHR1"/>
<dbReference type="GO" id="GO:0003723">
    <property type="term" value="F:RNA binding"/>
    <property type="evidence" value="ECO:0007669"/>
    <property type="project" value="InterPro"/>
</dbReference>
<dbReference type="GO" id="GO:0005634">
    <property type="term" value="C:nucleus"/>
    <property type="evidence" value="ECO:0007669"/>
    <property type="project" value="TreeGrafter"/>
</dbReference>
<feature type="compositionally biased region" description="Low complexity" evidence="6">
    <location>
        <begin position="106"/>
        <end position="116"/>
    </location>
</feature>
<dbReference type="PROSITE" id="PS50103">
    <property type="entry name" value="ZF_C3H1"/>
    <property type="match status" value="2"/>
</dbReference>
<feature type="region of interest" description="Disordered" evidence="6">
    <location>
        <begin position="56"/>
        <end position="129"/>
    </location>
</feature>
<dbReference type="InterPro" id="IPR002625">
    <property type="entry name" value="Smr_dom"/>
</dbReference>
<sequence>MVPEEIYEICLPILEDGSTGEEEKAEKLELLLREKVSLLGSSLENAILDVLWRHRSSTKPDSSPPLRHTVIRRASPAPWQIPRASTPLSPPSNSGTSPAAPPGFPVPRGGFPRAPRSLTASPFTSPRPSPRLALAHPIPHSPSLSAYEFSDQTSAPEIYGDLGSDNVDWLVNDDARSVTPSTGVSGAAPEWAAPPDMSPYDILRSVLGNRRTNEDIEQALEANGYDLGATIAVLANQEEENAVAPTNEARILVGKSMAMDQMRPVTLSTQTRSPVVCKYWLSTGQCLRADCRFSHDLTGHICKYWLQGSCLAGDGCPFSHDPSTLVGALTISSHHGANMGGFVDGFVDNTQPAYQFQDNYDSFPALQPSNMETWPNAGPYQRHKHTGQYHGTSSPNFRNKNSSLSQASRPHSRPTSRHQNHELNPAALSVDDPEAFPTLSAVKGAGKKHHGKRGNGHHRDHSGHKENNPSSLADVVRMSPSPAPGHRKGTPKSNRTYTTSRENSAAAQAIPTPKHIPWLETGNRVNQQYLKYRHDAITHGNVRNKFLQSAAQAWNRNDARAAKALSLRGQAENEAMRRAHREAARHLYEERNKHLSNSSDDELYVDLHGLHPSEAIEYLENILLEHAKLGRRVLYAITGTGHHSKNGKDKVGKAVKAWLNEWRYVFREFSVPGERGGYIGGVLGIDPTSYDRNAVSAKSNGKGGSSTNGDRNNQGTSDENSTTANSSAVLTMGKIQLLKREDSGTNEK</sequence>
<keyword evidence="3 5" id="KW-0863">Zinc-finger</keyword>
<dbReference type="FunFam" id="3.30.1370.110:FF:000002">
    <property type="entry name" value="CCCH zinc finger and SMR domain protein"/>
    <property type="match status" value="1"/>
</dbReference>
<evidence type="ECO:0000313" key="10">
    <source>
        <dbReference type="Proteomes" id="UP000663419"/>
    </source>
</evidence>
<dbReference type="GO" id="GO:0045892">
    <property type="term" value="P:negative regulation of DNA-templated transcription"/>
    <property type="evidence" value="ECO:0007669"/>
    <property type="project" value="InterPro"/>
</dbReference>
<feature type="zinc finger region" description="C3H1-type" evidence="5">
    <location>
        <begin position="271"/>
        <end position="298"/>
    </location>
</feature>
<dbReference type="SUPFAM" id="SSF160443">
    <property type="entry name" value="SMR domain-like"/>
    <property type="match status" value="1"/>
</dbReference>
<dbReference type="InterPro" id="IPR000571">
    <property type="entry name" value="Znf_CCCH"/>
</dbReference>
<feature type="region of interest" description="Disordered" evidence="6">
    <location>
        <begin position="694"/>
        <end position="748"/>
    </location>
</feature>
<feature type="compositionally biased region" description="Polar residues" evidence="6">
    <location>
        <begin position="389"/>
        <end position="409"/>
    </location>
</feature>
<dbReference type="PANTHER" id="PTHR13119:SF12">
    <property type="entry name" value="PROTEIN SUPPRESSOR OF SABLE"/>
    <property type="match status" value="1"/>
</dbReference>
<feature type="compositionally biased region" description="Basic residues" evidence="6">
    <location>
        <begin position="445"/>
        <end position="462"/>
    </location>
</feature>
<keyword evidence="4 5" id="KW-0862">Zinc</keyword>
<dbReference type="SMART" id="SM00463">
    <property type="entry name" value="SMR"/>
    <property type="match status" value="1"/>
</dbReference>
<feature type="compositionally biased region" description="Polar residues" evidence="6">
    <location>
        <begin position="710"/>
        <end position="729"/>
    </location>
</feature>
<dbReference type="EMBL" id="CP069103">
    <property type="protein sequence ID" value="QSS52193.1"/>
    <property type="molecule type" value="Genomic_DNA"/>
</dbReference>
<feature type="region of interest" description="Disordered" evidence="6">
    <location>
        <begin position="367"/>
        <end position="421"/>
    </location>
</feature>
<keyword evidence="1 5" id="KW-0479">Metal-binding</keyword>
<evidence type="ECO:0000256" key="6">
    <source>
        <dbReference type="SAM" id="MobiDB-lite"/>
    </source>
</evidence>
<organism evidence="9 10">
    <name type="scientific">Ajellomyces capsulatus (strain H88)</name>
    <name type="common">Darling's disease fungus</name>
    <name type="synonym">Histoplasma capsulatum</name>
    <dbReference type="NCBI Taxonomy" id="544711"/>
    <lineage>
        <taxon>Eukaryota</taxon>
        <taxon>Fungi</taxon>
        <taxon>Dikarya</taxon>
        <taxon>Ascomycota</taxon>
        <taxon>Pezizomycotina</taxon>
        <taxon>Eurotiomycetes</taxon>
        <taxon>Eurotiomycetidae</taxon>
        <taxon>Onygenales</taxon>
        <taxon>Ajellomycetaceae</taxon>
        <taxon>Histoplasma</taxon>
    </lineage>
</organism>
<dbReference type="SMART" id="SM01162">
    <property type="entry name" value="DUF1771"/>
    <property type="match status" value="1"/>
</dbReference>
<dbReference type="PANTHER" id="PTHR13119">
    <property type="entry name" value="ZINC FINGER CCCH DOMAIN-CONTAINING PROTEI"/>
    <property type="match status" value="1"/>
</dbReference>
<reference evidence="9" key="1">
    <citation type="submission" date="2021-01" db="EMBL/GenBank/DDBJ databases">
        <title>Chromosome-level genome assembly of a human fungal pathogen reveals clustering of transcriptionally co-regulated genes.</title>
        <authorList>
            <person name="Voorhies M."/>
            <person name="Cohen S."/>
            <person name="Shea T.P."/>
            <person name="Petrus S."/>
            <person name="Munoz J.F."/>
            <person name="Poplawski S."/>
            <person name="Goldman W.E."/>
            <person name="Michael T."/>
            <person name="Cuomo C.A."/>
            <person name="Sil A."/>
            <person name="Beyhan S."/>
        </authorList>
    </citation>
    <scope>NUCLEOTIDE SEQUENCE</scope>
    <source>
        <strain evidence="9">H88</strain>
    </source>
</reference>
<proteinExistence type="predicted"/>
<gene>
    <name evidence="9" type="ORF">I7I53_07743</name>
</gene>
<evidence type="ECO:0000259" key="8">
    <source>
        <dbReference type="PROSITE" id="PS50828"/>
    </source>
</evidence>
<evidence type="ECO:0000256" key="2">
    <source>
        <dbReference type="ARBA" id="ARBA00022737"/>
    </source>
</evidence>
<evidence type="ECO:0000256" key="4">
    <source>
        <dbReference type="ARBA" id="ARBA00022833"/>
    </source>
</evidence>
<dbReference type="Gene3D" id="3.30.1370.110">
    <property type="match status" value="1"/>
</dbReference>
<feature type="region of interest" description="Disordered" evidence="6">
    <location>
        <begin position="444"/>
        <end position="509"/>
    </location>
</feature>
<name>A0A8A1LHR1_AJEC8</name>
<feature type="zinc finger region" description="C3H1-type" evidence="5">
    <location>
        <begin position="301"/>
        <end position="323"/>
    </location>
</feature>
<dbReference type="SMART" id="SM00356">
    <property type="entry name" value="ZnF_C3H1"/>
    <property type="match status" value="2"/>
</dbReference>
<dbReference type="Pfam" id="PF08590">
    <property type="entry name" value="DUF1771"/>
    <property type="match status" value="1"/>
</dbReference>
<accession>A0A8A1LHR1</accession>
<evidence type="ECO:0000256" key="5">
    <source>
        <dbReference type="PROSITE-ProRule" id="PRU00723"/>
    </source>
</evidence>
<evidence type="ECO:0000256" key="1">
    <source>
        <dbReference type="ARBA" id="ARBA00022723"/>
    </source>
</evidence>
<feature type="domain" description="Smr" evidence="8">
    <location>
        <begin position="605"/>
        <end position="688"/>
    </location>
</feature>
<dbReference type="SUPFAM" id="SSF90229">
    <property type="entry name" value="CCCH zinc finger"/>
    <property type="match status" value="1"/>
</dbReference>